<protein>
    <submittedName>
        <fullName evidence="1">Uncharacterized protein</fullName>
    </submittedName>
</protein>
<reference evidence="1 2" key="1">
    <citation type="submission" date="2018-08" db="EMBL/GenBank/DDBJ databases">
        <title>Genomic Encyclopedia of Type Strains, Phase IV (KMG-IV): sequencing the most valuable type-strain genomes for metagenomic binning, comparative biology and taxonomic classification.</title>
        <authorList>
            <person name="Goeker M."/>
        </authorList>
    </citation>
    <scope>NUCLEOTIDE SEQUENCE [LARGE SCALE GENOMIC DNA]</scope>
    <source>
        <strain evidence="1 2">DSM 23923</strain>
    </source>
</reference>
<organism evidence="1 2">
    <name type="scientific">Pelolinea submarina</name>
    <dbReference type="NCBI Taxonomy" id="913107"/>
    <lineage>
        <taxon>Bacteria</taxon>
        <taxon>Bacillati</taxon>
        <taxon>Chloroflexota</taxon>
        <taxon>Anaerolineae</taxon>
        <taxon>Anaerolineales</taxon>
        <taxon>Anaerolineaceae</taxon>
        <taxon>Pelolinea</taxon>
    </lineage>
</organism>
<dbReference type="EMBL" id="QUMS01000001">
    <property type="protein sequence ID" value="REG11131.1"/>
    <property type="molecule type" value="Genomic_DNA"/>
</dbReference>
<proteinExistence type="predicted"/>
<sequence>MYAIKITVNGKEIELSGFPGEIISETIVAMLKTLRGVEDVKDAVIELKNKYENVKGIER</sequence>
<comment type="caution">
    <text evidence="1">The sequence shown here is derived from an EMBL/GenBank/DDBJ whole genome shotgun (WGS) entry which is preliminary data.</text>
</comment>
<dbReference type="RefSeq" id="WP_116224271.1">
    <property type="nucleotide sequence ID" value="NZ_AP018437.1"/>
</dbReference>
<dbReference type="Proteomes" id="UP000256388">
    <property type="component" value="Unassembled WGS sequence"/>
</dbReference>
<dbReference type="AlphaFoldDB" id="A0A347ZSL8"/>
<accession>A0A347ZSL8</accession>
<evidence type="ECO:0000313" key="1">
    <source>
        <dbReference type="EMBL" id="REG11131.1"/>
    </source>
</evidence>
<gene>
    <name evidence="1" type="ORF">DFR64_1006</name>
</gene>
<evidence type="ECO:0000313" key="2">
    <source>
        <dbReference type="Proteomes" id="UP000256388"/>
    </source>
</evidence>
<keyword evidence="2" id="KW-1185">Reference proteome</keyword>
<name>A0A347ZSL8_9CHLR</name>